<sequence>GRPGSRSHPTVAQKEVYQACLPPALTEWSSNWSFLSGCVLSMSDARGAAGSLRHEAETPTRLWSWRGSARAIPNFRDRQRGGPGARGSDPPARGSARSGLSDGVSRAETQVARPAPPAAVAVRGRHVLGVRRSEAQLGLTRGLGRRCPFRKEHLQPVAPLAGYRLSACCLPGPLVHGNREPGAWRAAPPQLRLFSLCPRTAIRPLPPLLREGPPASFLVSARFSQESPDVSRWTFERPECQVWTGTLLLGTCLLYCARVSVPVCAAAMSQDFGWNKKEAGGLLVRPAAQPHSSPSLPSRPPCRIGGEKVILLSASAWGFITAATPLLSRLSSAHLAFMTFSRILTGLLQGVYFPALTSLLSQKVRESERAFTYSTVGAGSQFGTLVTGAVGSLLLDWYGWPSVFYFSGGLTLLWVCYVYRRLLGEKDLILALGVLAQGLPVSRHTKVPRRQLFRKPSVWAAIISQLAAACSFFILLSWLPTFFKETFPSSKGWVFNVVPWLVAIPASLFSRLLSDRLINQGYRTITVRKFMQAMGLGLSSVFALCLGHTSSFCKSVVFASASIGLQTFNHSGISVNIQDLAPSCAGFLFGEDLGPLLDRKWLPPPRSPPPRSQGPQVGVANTAGALANEKWAGVPCLRVSNPEFPGAPPHACVLPPAPLLRPSGWGVAPLGGSPQCQSSGGGGSRDPRAGRGRAQSRLTLCSCFQWHVTVPSHVTRRCESIPEVQGPQRPSAWVTVTGLMPSGPPVLSSSQSCPQRGGMAHHPVCLSPLEGAGVVGVCLGGYLIETTGSWTSVFNLVAAISSLGLCTFLVFGKAQRVDLSPAHEDL</sequence>
<feature type="region of interest" description="Disordered" evidence="17">
    <location>
        <begin position="73"/>
        <end position="118"/>
    </location>
</feature>
<dbReference type="InterPro" id="IPR050382">
    <property type="entry name" value="MFS_Na/Anion_cotransporter"/>
</dbReference>
<keyword evidence="3" id="KW-0813">Transport</keyword>
<feature type="region of interest" description="Disordered" evidence="17">
    <location>
        <begin position="599"/>
        <end position="618"/>
    </location>
</feature>
<feature type="compositionally biased region" description="Pro residues" evidence="17">
    <location>
        <begin position="602"/>
        <end position="612"/>
    </location>
</feature>
<evidence type="ECO:0000256" key="1">
    <source>
        <dbReference type="ARBA" id="ARBA00004155"/>
    </source>
</evidence>
<protein>
    <recommendedName>
        <fullName evidence="14">Voltage-gated purine nucleotide uniporter SLC17A9</fullName>
    </recommendedName>
    <alternativeName>
        <fullName evidence="16">Solute carrier family 17 member 9</fullName>
    </alternativeName>
    <alternativeName>
        <fullName evidence="15">Vesicular nucleotide transporter</fullName>
    </alternativeName>
</protein>
<keyword evidence="8" id="KW-0968">Cytoplasmic vesicle</keyword>
<comment type="catalytic activity">
    <reaction evidence="10">
        <text>GTP(in) = GTP(out)</text>
        <dbReference type="Rhea" id="RHEA:75787"/>
        <dbReference type="ChEBI" id="CHEBI:37565"/>
    </reaction>
</comment>
<accession>A0A4U1F6N2</accession>
<evidence type="ECO:0000256" key="17">
    <source>
        <dbReference type="SAM" id="MobiDB-lite"/>
    </source>
</evidence>
<feature type="transmembrane region" description="Helical" evidence="18">
    <location>
        <begin position="458"/>
        <end position="481"/>
    </location>
</feature>
<dbReference type="InterPro" id="IPR036259">
    <property type="entry name" value="MFS_trans_sf"/>
</dbReference>
<feature type="transmembrane region" description="Helical" evidence="18">
    <location>
        <begin position="790"/>
        <end position="811"/>
    </location>
</feature>
<dbReference type="FunFam" id="1.20.1250.20:FF:000059">
    <property type="entry name" value="Solute carrier family 17 member 9"/>
    <property type="match status" value="1"/>
</dbReference>
<proteinExistence type="inferred from homology"/>
<evidence type="ECO:0000256" key="5">
    <source>
        <dbReference type="ARBA" id="ARBA00022989"/>
    </source>
</evidence>
<dbReference type="PANTHER" id="PTHR11662:SF279">
    <property type="entry name" value="VOLTAGE-GATED PURINE NUCLEOTIDE UNIPORTER SLC17A9"/>
    <property type="match status" value="1"/>
</dbReference>
<dbReference type="Gene3D" id="1.20.1250.20">
    <property type="entry name" value="MFS general substrate transporter like domains"/>
    <property type="match status" value="2"/>
</dbReference>
<dbReference type="InterPro" id="IPR005829">
    <property type="entry name" value="Sugar_transporter_CS"/>
</dbReference>
<dbReference type="Proteomes" id="UP000308365">
    <property type="component" value="Unassembled WGS sequence"/>
</dbReference>
<dbReference type="PROSITE" id="PS00217">
    <property type="entry name" value="SUGAR_TRANSPORT_2"/>
    <property type="match status" value="1"/>
</dbReference>
<evidence type="ECO:0000256" key="10">
    <source>
        <dbReference type="ARBA" id="ARBA00036284"/>
    </source>
</evidence>
<dbReference type="GO" id="GO:0042584">
    <property type="term" value="C:chromaffin granule membrane"/>
    <property type="evidence" value="ECO:0007669"/>
    <property type="project" value="UniProtKB-SubCell"/>
</dbReference>
<dbReference type="FunFam" id="1.20.1250.20:FF:000150">
    <property type="entry name" value="Solute carrier family 17 member 9"/>
    <property type="match status" value="1"/>
</dbReference>
<dbReference type="SUPFAM" id="SSF103473">
    <property type="entry name" value="MFS general substrate transporter"/>
    <property type="match status" value="1"/>
</dbReference>
<evidence type="ECO:0000256" key="4">
    <source>
        <dbReference type="ARBA" id="ARBA00022692"/>
    </source>
</evidence>
<dbReference type="PANTHER" id="PTHR11662">
    <property type="entry name" value="SOLUTE CARRIER FAMILY 17"/>
    <property type="match status" value="1"/>
</dbReference>
<dbReference type="GO" id="GO:0072530">
    <property type="term" value="P:purine-containing compound transmembrane transport"/>
    <property type="evidence" value="ECO:0007669"/>
    <property type="project" value="UniProtKB-ARBA"/>
</dbReference>
<keyword evidence="6 18" id="KW-0472">Membrane</keyword>
<gene>
    <name evidence="19" type="ORF">EI555_003545</name>
</gene>
<evidence type="ECO:0000256" key="3">
    <source>
        <dbReference type="ARBA" id="ARBA00022448"/>
    </source>
</evidence>
<keyword evidence="7" id="KW-0458">Lysosome</keyword>
<evidence type="ECO:0000256" key="16">
    <source>
        <dbReference type="ARBA" id="ARBA00079853"/>
    </source>
</evidence>
<evidence type="ECO:0000256" key="14">
    <source>
        <dbReference type="ARBA" id="ARBA00074107"/>
    </source>
</evidence>
<dbReference type="InterPro" id="IPR011701">
    <property type="entry name" value="MFS"/>
</dbReference>
<evidence type="ECO:0000256" key="12">
    <source>
        <dbReference type="ARBA" id="ARBA00051849"/>
    </source>
</evidence>
<evidence type="ECO:0000256" key="8">
    <source>
        <dbReference type="ARBA" id="ARBA00023329"/>
    </source>
</evidence>
<comment type="similarity">
    <text evidence="2">Belongs to the major facilitator superfamily. Sodium/anion cotransporter family.</text>
</comment>
<comment type="catalytic activity">
    <reaction evidence="12">
        <text>ADP(in) = ADP(out)</text>
        <dbReference type="Rhea" id="RHEA:75783"/>
        <dbReference type="ChEBI" id="CHEBI:456216"/>
    </reaction>
</comment>
<dbReference type="AlphaFoldDB" id="A0A4U1F6N2"/>
<comment type="function">
    <text evidence="13">Voltage-gated ATP nucleotide uniporter that can also transport the purine nucleotides ADP and GTP. Uses the membrane potential as the driving force to control ATP accumulation in lysosomes and secretory vesicles. By controlling ATP storage in lysosomes, regulates ATP-dependent proteins of these organelles. Also indirectly regulates the exocytosis of ATP through its import into lysosomes in astrocytes and secretory vesicles such as adrenal chromaffin granules, mucin granules and synaptic vesicles.</text>
</comment>
<dbReference type="GO" id="GO:1904669">
    <property type="term" value="P:ATP export"/>
    <property type="evidence" value="ECO:0007669"/>
    <property type="project" value="UniProtKB-ARBA"/>
</dbReference>
<comment type="catalytic activity">
    <reaction evidence="11">
        <text>ATP(in) = ATP(out)</text>
        <dbReference type="Rhea" id="RHEA:75687"/>
        <dbReference type="ChEBI" id="CHEBI:30616"/>
    </reaction>
</comment>
<dbReference type="Pfam" id="PF07690">
    <property type="entry name" value="MFS_1"/>
    <property type="match status" value="1"/>
</dbReference>
<evidence type="ECO:0000256" key="6">
    <source>
        <dbReference type="ARBA" id="ARBA00023136"/>
    </source>
</evidence>
<evidence type="ECO:0000256" key="11">
    <source>
        <dbReference type="ARBA" id="ARBA00044897"/>
    </source>
</evidence>
<comment type="caution">
    <text evidence="19">The sequence shown here is derived from an EMBL/GenBank/DDBJ whole genome shotgun (WGS) entry which is preliminary data.</text>
</comment>
<organism evidence="19 20">
    <name type="scientific">Monodon monoceros</name>
    <name type="common">Narwhal</name>
    <name type="synonym">Ceratodon monodon</name>
    <dbReference type="NCBI Taxonomy" id="40151"/>
    <lineage>
        <taxon>Eukaryota</taxon>
        <taxon>Metazoa</taxon>
        <taxon>Chordata</taxon>
        <taxon>Craniata</taxon>
        <taxon>Vertebrata</taxon>
        <taxon>Euteleostomi</taxon>
        <taxon>Mammalia</taxon>
        <taxon>Eutheria</taxon>
        <taxon>Laurasiatheria</taxon>
        <taxon>Artiodactyla</taxon>
        <taxon>Whippomorpha</taxon>
        <taxon>Cetacea</taxon>
        <taxon>Odontoceti</taxon>
        <taxon>Monodontidae</taxon>
        <taxon>Monodon</taxon>
    </lineage>
</organism>
<dbReference type="GO" id="GO:0160042">
    <property type="term" value="F:purine nucleotide uniporter activity"/>
    <property type="evidence" value="ECO:0007669"/>
    <property type="project" value="UniProtKB-ARBA"/>
</dbReference>
<keyword evidence="5 18" id="KW-1133">Transmembrane helix</keyword>
<evidence type="ECO:0000256" key="7">
    <source>
        <dbReference type="ARBA" id="ARBA00023228"/>
    </source>
</evidence>
<dbReference type="GO" id="GO:0005765">
    <property type="term" value="C:lysosomal membrane"/>
    <property type="evidence" value="ECO:0007669"/>
    <property type="project" value="UniProtKB-SubCell"/>
</dbReference>
<feature type="non-terminal residue" evidence="19">
    <location>
        <position position="1"/>
    </location>
</feature>
<comment type="subcellular location">
    <subcellularLocation>
        <location evidence="9">Cytoplasmic vesicle</location>
        <location evidence="9">Secretory vesicle</location>
        <location evidence="9">Chromaffin granule membrane</location>
        <topology evidence="9">Multi-pass membrane protein</topology>
    </subcellularLocation>
    <subcellularLocation>
        <location evidence="1">Lysosome membrane</location>
        <topology evidence="1">Multi-pass membrane protein</topology>
    </subcellularLocation>
</comment>
<evidence type="ECO:0000313" key="20">
    <source>
        <dbReference type="Proteomes" id="UP000308365"/>
    </source>
</evidence>
<evidence type="ECO:0000256" key="13">
    <source>
        <dbReference type="ARBA" id="ARBA00056522"/>
    </source>
</evidence>
<keyword evidence="4 18" id="KW-0812">Transmembrane</keyword>
<name>A0A4U1F6N2_MONMO</name>
<evidence type="ECO:0000256" key="18">
    <source>
        <dbReference type="SAM" id="Phobius"/>
    </source>
</evidence>
<reference evidence="20" key="1">
    <citation type="journal article" date="2019" name="IScience">
        <title>Narwhal Genome Reveals Long-Term Low Genetic Diversity despite Current Large Abundance Size.</title>
        <authorList>
            <person name="Westbury M.V."/>
            <person name="Petersen B."/>
            <person name="Garde E."/>
            <person name="Heide-Jorgensen M.P."/>
            <person name="Lorenzen E.D."/>
        </authorList>
    </citation>
    <scope>NUCLEOTIDE SEQUENCE [LARGE SCALE GENOMIC DNA]</scope>
</reference>
<feature type="region of interest" description="Disordered" evidence="17">
    <location>
        <begin position="670"/>
        <end position="691"/>
    </location>
</feature>
<feature type="transmembrane region" description="Helical" evidence="18">
    <location>
        <begin position="397"/>
        <end position="419"/>
    </location>
</feature>
<dbReference type="EMBL" id="RWIC01000354">
    <property type="protein sequence ID" value="TKC45033.1"/>
    <property type="molecule type" value="Genomic_DNA"/>
</dbReference>
<evidence type="ECO:0000313" key="19">
    <source>
        <dbReference type="EMBL" id="TKC45033.1"/>
    </source>
</evidence>
<feature type="transmembrane region" description="Helical" evidence="18">
    <location>
        <begin position="493"/>
        <end position="513"/>
    </location>
</feature>
<evidence type="ECO:0000256" key="9">
    <source>
        <dbReference type="ARBA" id="ARBA00024185"/>
    </source>
</evidence>
<evidence type="ECO:0000256" key="2">
    <source>
        <dbReference type="ARBA" id="ARBA00008586"/>
    </source>
</evidence>
<evidence type="ECO:0000256" key="15">
    <source>
        <dbReference type="ARBA" id="ARBA00079665"/>
    </source>
</evidence>